<gene>
    <name evidence="1" type="ORF">JL106_15990</name>
</gene>
<dbReference type="EMBL" id="JAERWK010000020">
    <property type="protein sequence ID" value="MBM9468785.1"/>
    <property type="molecule type" value="Genomic_DNA"/>
</dbReference>
<reference evidence="1" key="1">
    <citation type="submission" date="2021-01" db="EMBL/GenBank/DDBJ databases">
        <title>YIM 132084 draft genome.</title>
        <authorList>
            <person name="An D."/>
        </authorList>
    </citation>
    <scope>NUCLEOTIDE SEQUENCE</scope>
    <source>
        <strain evidence="1">YIM 132084</strain>
    </source>
</reference>
<protein>
    <submittedName>
        <fullName evidence="1">Helix-turn-helix domain-containing protein</fullName>
    </submittedName>
</protein>
<sequence>MDETTFAEHLDALLSPRETGVDLSAHETAFLQDSDGVEPAVEDALVALDTRSALAAAAEVARTLTRVEVATLLGVSASRVTRLVAAGRLSFYRVAQRPMFPDWQFVAIDGAAGGGRTLPGLAGVLAAMPPGSHPLAVRTFMLTADDELTLAGRELSPREWLLSDGDAAPVVELARTLGEQV</sequence>
<dbReference type="RefSeq" id="WP_205261726.1">
    <property type="nucleotide sequence ID" value="NZ_JAERWK010000020.1"/>
</dbReference>
<keyword evidence="2" id="KW-1185">Reference proteome</keyword>
<accession>A0A938YJ77</accession>
<dbReference type="Proteomes" id="UP000663792">
    <property type="component" value="Unassembled WGS sequence"/>
</dbReference>
<dbReference type="AlphaFoldDB" id="A0A938YJ77"/>
<evidence type="ECO:0000313" key="2">
    <source>
        <dbReference type="Proteomes" id="UP000663792"/>
    </source>
</evidence>
<proteinExistence type="predicted"/>
<organism evidence="1 2">
    <name type="scientific">Nakamurella leprariae</name>
    <dbReference type="NCBI Taxonomy" id="2803911"/>
    <lineage>
        <taxon>Bacteria</taxon>
        <taxon>Bacillati</taxon>
        <taxon>Actinomycetota</taxon>
        <taxon>Actinomycetes</taxon>
        <taxon>Nakamurellales</taxon>
        <taxon>Nakamurellaceae</taxon>
        <taxon>Nakamurella</taxon>
    </lineage>
</organism>
<evidence type="ECO:0000313" key="1">
    <source>
        <dbReference type="EMBL" id="MBM9468785.1"/>
    </source>
</evidence>
<comment type="caution">
    <text evidence="1">The sequence shown here is derived from an EMBL/GenBank/DDBJ whole genome shotgun (WGS) entry which is preliminary data.</text>
</comment>
<name>A0A938YJ77_9ACTN</name>